<evidence type="ECO:0000313" key="9">
    <source>
        <dbReference type="Proteomes" id="UP000555728"/>
    </source>
</evidence>
<name>A0A7W6RZL1_9PROT</name>
<dbReference type="Pfam" id="PF00015">
    <property type="entry name" value="MCPsignal"/>
    <property type="match status" value="1"/>
</dbReference>
<dbReference type="Gene3D" id="1.10.287.950">
    <property type="entry name" value="Methyl-accepting chemotaxis protein"/>
    <property type="match status" value="1"/>
</dbReference>
<feature type="domain" description="HBM" evidence="7">
    <location>
        <begin position="45"/>
        <end position="284"/>
    </location>
</feature>
<keyword evidence="1 3" id="KW-0807">Transducer</keyword>
<dbReference type="Gene3D" id="6.10.340.10">
    <property type="match status" value="1"/>
</dbReference>
<dbReference type="RefSeq" id="WP_184434610.1">
    <property type="nucleotide sequence ID" value="NZ_JACIGI010000013.1"/>
</dbReference>
<dbReference type="SUPFAM" id="SSF58104">
    <property type="entry name" value="Methyl-accepting chemotaxis protein (MCP) signaling domain"/>
    <property type="match status" value="1"/>
</dbReference>
<reference evidence="8 9" key="1">
    <citation type="submission" date="2020-08" db="EMBL/GenBank/DDBJ databases">
        <title>Genome sequencing of Purple Non-Sulfur Bacteria from various extreme environments.</title>
        <authorList>
            <person name="Mayer M."/>
        </authorList>
    </citation>
    <scope>NUCLEOTIDE SEQUENCE [LARGE SCALE GENOMIC DNA]</scope>
    <source>
        <strain evidence="8 9">JA135</strain>
    </source>
</reference>
<evidence type="ECO:0000259" key="7">
    <source>
        <dbReference type="PROSITE" id="PS51753"/>
    </source>
</evidence>
<dbReference type="EMBL" id="JACIGI010000013">
    <property type="protein sequence ID" value="MBB4286160.1"/>
    <property type="molecule type" value="Genomic_DNA"/>
</dbReference>
<protein>
    <submittedName>
        <fullName evidence="8">Methyl-accepting chemotaxis protein</fullName>
    </submittedName>
</protein>
<gene>
    <name evidence="8" type="ORF">GGD88_001887</name>
</gene>
<evidence type="ECO:0000256" key="4">
    <source>
        <dbReference type="SAM" id="Phobius"/>
    </source>
</evidence>
<comment type="caution">
    <text evidence="8">The sequence shown here is derived from an EMBL/GenBank/DDBJ whole genome shotgun (WGS) entry which is preliminary data.</text>
</comment>
<dbReference type="CDD" id="cd06225">
    <property type="entry name" value="HAMP"/>
    <property type="match status" value="1"/>
</dbReference>
<keyword evidence="4" id="KW-0812">Transmembrane</keyword>
<dbReference type="PANTHER" id="PTHR32089:SF112">
    <property type="entry name" value="LYSOZYME-LIKE PROTEIN-RELATED"/>
    <property type="match status" value="1"/>
</dbReference>
<evidence type="ECO:0000256" key="3">
    <source>
        <dbReference type="PROSITE-ProRule" id="PRU00284"/>
    </source>
</evidence>
<dbReference type="InterPro" id="IPR024478">
    <property type="entry name" value="HlyB_4HB_MCP"/>
</dbReference>
<dbReference type="InterPro" id="IPR004089">
    <property type="entry name" value="MCPsignal_dom"/>
</dbReference>
<organism evidence="8 9">
    <name type="scientific">Roseospira goensis</name>
    <dbReference type="NCBI Taxonomy" id="391922"/>
    <lineage>
        <taxon>Bacteria</taxon>
        <taxon>Pseudomonadati</taxon>
        <taxon>Pseudomonadota</taxon>
        <taxon>Alphaproteobacteria</taxon>
        <taxon>Rhodospirillales</taxon>
        <taxon>Rhodospirillaceae</taxon>
        <taxon>Roseospira</taxon>
    </lineage>
</organism>
<evidence type="ECO:0000256" key="2">
    <source>
        <dbReference type="ARBA" id="ARBA00029447"/>
    </source>
</evidence>
<dbReference type="InterPro" id="IPR003660">
    <property type="entry name" value="HAMP_dom"/>
</dbReference>
<dbReference type="Pfam" id="PF00672">
    <property type="entry name" value="HAMP"/>
    <property type="match status" value="1"/>
</dbReference>
<keyword evidence="9" id="KW-1185">Reference proteome</keyword>
<dbReference type="AlphaFoldDB" id="A0A7W6RZL1"/>
<sequence>MLKSLRIGPKLYGGFGLVLFLLVVLGAITIYELSAISNVFTDYRTLARSTNEIGRVQANLLVGRMGVKDFIIDGDDAAVDQVTQRLEATRRFIDSTDALTSDAEAQALLDEIRAQVDTYATTFAAAVETQRQRDAQVRALQAAGPVVEESLTEIMRTADSDGDTRAAYNAGLTLRHLLLGRLAAYRYLVRSQPADYEEVIQRLDRFDSRLERLVADLDDPQQLALAETARDQAQAYREGFDAMHQHIVRYNDLVHDQLDHIGPTVAQHIEDYKLEIKGEQDILGPRASALIRTTVIITVVIAVGALLLGGIAAWIIASGITRPVQAMTGVMTRLIEKDYAAEIPALDRKDEIGEMAKAVQVFKESMQTADALTAEQLEEGHRSELRAKRLETLNDQFDQGVSGVLEQLSSASTELQSTAESMASIAEETNTQATTVAAASEQASNNVQTVASAAEELSSSIREIGRQVQHASTVAGQAADEAERTNAVVSGLADAAHKIGEVVDLITDIADQTNLLALNATIEAARAGDAGKGFAVVANEVKSLATQTAKATEDIGRQIGSVQTETKTAVTAIESISEIIRRVNESASAIASAVEEQNAATEEIARNVQQASQGTTEVSQTIAGVTDTAHETGAAADNVLQATNLLNEQSSKLKNLVEHFLHEVRSTA</sequence>
<feature type="transmembrane region" description="Helical" evidence="4">
    <location>
        <begin position="12"/>
        <end position="31"/>
    </location>
</feature>
<feature type="domain" description="HAMP" evidence="6">
    <location>
        <begin position="318"/>
        <end position="371"/>
    </location>
</feature>
<dbReference type="PANTHER" id="PTHR32089">
    <property type="entry name" value="METHYL-ACCEPTING CHEMOTAXIS PROTEIN MCPB"/>
    <property type="match status" value="1"/>
</dbReference>
<dbReference type="Proteomes" id="UP000555728">
    <property type="component" value="Unassembled WGS sequence"/>
</dbReference>
<dbReference type="SMART" id="SM00283">
    <property type="entry name" value="MA"/>
    <property type="match status" value="1"/>
</dbReference>
<evidence type="ECO:0000259" key="5">
    <source>
        <dbReference type="PROSITE" id="PS50111"/>
    </source>
</evidence>
<keyword evidence="4" id="KW-0472">Membrane</keyword>
<evidence type="ECO:0000313" key="8">
    <source>
        <dbReference type="EMBL" id="MBB4286160.1"/>
    </source>
</evidence>
<dbReference type="InterPro" id="IPR032255">
    <property type="entry name" value="HBM"/>
</dbReference>
<feature type="domain" description="Methyl-accepting transducer" evidence="5">
    <location>
        <begin position="404"/>
        <end position="640"/>
    </location>
</feature>
<dbReference type="Pfam" id="PF12729">
    <property type="entry name" value="4HB_MCP_1"/>
    <property type="match status" value="1"/>
</dbReference>
<feature type="transmembrane region" description="Helical" evidence="4">
    <location>
        <begin position="295"/>
        <end position="317"/>
    </location>
</feature>
<proteinExistence type="inferred from homology"/>
<dbReference type="PROSITE" id="PS50111">
    <property type="entry name" value="CHEMOTAXIS_TRANSDUC_2"/>
    <property type="match status" value="1"/>
</dbReference>
<evidence type="ECO:0000256" key="1">
    <source>
        <dbReference type="ARBA" id="ARBA00023224"/>
    </source>
</evidence>
<dbReference type="GO" id="GO:0016020">
    <property type="term" value="C:membrane"/>
    <property type="evidence" value="ECO:0007669"/>
    <property type="project" value="InterPro"/>
</dbReference>
<comment type="similarity">
    <text evidence="2">Belongs to the methyl-accepting chemotaxis (MCP) protein family.</text>
</comment>
<accession>A0A7W6RZL1</accession>
<evidence type="ECO:0000259" key="6">
    <source>
        <dbReference type="PROSITE" id="PS50885"/>
    </source>
</evidence>
<keyword evidence="4" id="KW-1133">Transmembrane helix</keyword>
<dbReference type="GO" id="GO:0007165">
    <property type="term" value="P:signal transduction"/>
    <property type="evidence" value="ECO:0007669"/>
    <property type="project" value="UniProtKB-KW"/>
</dbReference>
<dbReference type="PROSITE" id="PS50885">
    <property type="entry name" value="HAMP"/>
    <property type="match status" value="1"/>
</dbReference>
<dbReference type="Gene3D" id="1.20.1440.210">
    <property type="match status" value="1"/>
</dbReference>
<dbReference type="SMART" id="SM01358">
    <property type="entry name" value="HBM"/>
    <property type="match status" value="1"/>
</dbReference>
<dbReference type="PROSITE" id="PS51753">
    <property type="entry name" value="HBM"/>
    <property type="match status" value="1"/>
</dbReference>
<dbReference type="SMART" id="SM00304">
    <property type="entry name" value="HAMP"/>
    <property type="match status" value="1"/>
</dbReference>